<reference evidence="2 3" key="1">
    <citation type="journal article" date="2021" name="Phytopathology">
        <title>Complete genome sequence of Ralstonia syzygii subsp. indonesiensis strain LLRS-1, isolated from wilted tobacco in China.</title>
        <authorList>
            <person name="Lu C.H."/>
            <person name="Li J.Y."/>
            <person name="Mi M.G."/>
            <person name="Lin Z.L."/>
            <person name="Jiang N."/>
            <person name="Gai X."/>
            <person name="Ma J.H."/>
            <person name="Lei L.P."/>
            <person name="Xia Z.Y."/>
        </authorList>
    </citation>
    <scope>NUCLEOTIDE SEQUENCE [LARGE SCALE GENOMIC DNA]</scope>
    <source>
        <strain evidence="2 3">LLRS-1</strain>
    </source>
</reference>
<evidence type="ECO:0000313" key="3">
    <source>
        <dbReference type="Proteomes" id="UP000677898"/>
    </source>
</evidence>
<sequence length="101" mass="10961">MELLGRRVKEAQRSGSRHNPYPVGSADAELFSFFLGKVKPNPIPSYAVDLLKAAKRVARLPVDSTPELLAQYRCDLESAVIAFEAAMPVVDGVIAEYGRGA</sequence>
<feature type="compositionally biased region" description="Basic and acidic residues" evidence="1">
    <location>
        <begin position="1"/>
        <end position="12"/>
    </location>
</feature>
<name>A0ABX7ZK61_9RALS</name>
<accession>A0ABX7ZK61</accession>
<dbReference type="Proteomes" id="UP000677898">
    <property type="component" value="Chromosome"/>
</dbReference>
<dbReference type="EMBL" id="CP046729">
    <property type="protein sequence ID" value="QUP55413.1"/>
    <property type="molecule type" value="Genomic_DNA"/>
</dbReference>
<proteinExistence type="predicted"/>
<feature type="region of interest" description="Disordered" evidence="1">
    <location>
        <begin position="1"/>
        <end position="20"/>
    </location>
</feature>
<organism evidence="2 3">
    <name type="scientific">Ralstonia syzygii</name>
    <dbReference type="NCBI Taxonomy" id="28097"/>
    <lineage>
        <taxon>Bacteria</taxon>
        <taxon>Pseudomonadati</taxon>
        <taxon>Pseudomonadota</taxon>
        <taxon>Betaproteobacteria</taxon>
        <taxon>Burkholderiales</taxon>
        <taxon>Burkholderiaceae</taxon>
        <taxon>Ralstonia</taxon>
        <taxon>Ralstonia solanacearum species complex</taxon>
    </lineage>
</organism>
<evidence type="ECO:0000256" key="1">
    <source>
        <dbReference type="SAM" id="MobiDB-lite"/>
    </source>
</evidence>
<evidence type="ECO:0000313" key="2">
    <source>
        <dbReference type="EMBL" id="QUP55413.1"/>
    </source>
</evidence>
<keyword evidence="3" id="KW-1185">Reference proteome</keyword>
<protein>
    <submittedName>
        <fullName evidence="2">Uncharacterized protein</fullName>
    </submittedName>
</protein>
<gene>
    <name evidence="2" type="ORF">GO998_07105</name>
</gene>